<dbReference type="PANTHER" id="PTHR33525">
    <property type="match status" value="1"/>
</dbReference>
<dbReference type="PROSITE" id="PS51833">
    <property type="entry name" value="HDOD"/>
    <property type="match status" value="1"/>
</dbReference>
<dbReference type="EMBL" id="QJKC01000019">
    <property type="protein sequence ID" value="PXX42340.1"/>
    <property type="molecule type" value="Genomic_DNA"/>
</dbReference>
<dbReference type="InterPro" id="IPR013976">
    <property type="entry name" value="HDOD"/>
</dbReference>
<comment type="caution">
    <text evidence="2">The sequence shown here is derived from an EMBL/GenBank/DDBJ whole genome shotgun (WGS) entry which is preliminary data.</text>
</comment>
<protein>
    <submittedName>
        <fullName evidence="2">HD-like signal output (HDOD) protein</fullName>
    </submittedName>
</protein>
<dbReference type="InterPro" id="IPR029016">
    <property type="entry name" value="GAF-like_dom_sf"/>
</dbReference>
<dbReference type="Gene3D" id="3.30.450.40">
    <property type="match status" value="1"/>
</dbReference>
<dbReference type="InterPro" id="IPR052340">
    <property type="entry name" value="RNase_Y/CdgJ"/>
</dbReference>
<name>A0A318J5C2_9NEIS</name>
<evidence type="ECO:0000259" key="1">
    <source>
        <dbReference type="PROSITE" id="PS51833"/>
    </source>
</evidence>
<reference evidence="2 3" key="1">
    <citation type="submission" date="2018-05" db="EMBL/GenBank/DDBJ databases">
        <title>Genomic Encyclopedia of Type Strains, Phase IV (KMG-IV): sequencing the most valuable type-strain genomes for metagenomic binning, comparative biology and taxonomic classification.</title>
        <authorList>
            <person name="Goeker M."/>
        </authorList>
    </citation>
    <scope>NUCLEOTIDE SEQUENCE [LARGE SCALE GENOMIC DNA]</scope>
    <source>
        <strain evidence="2 3">DSM 25134</strain>
    </source>
</reference>
<organism evidence="2 3">
    <name type="scientific">Aquitalea magnusonii</name>
    <dbReference type="NCBI Taxonomy" id="332411"/>
    <lineage>
        <taxon>Bacteria</taxon>
        <taxon>Pseudomonadati</taxon>
        <taxon>Pseudomonadota</taxon>
        <taxon>Betaproteobacteria</taxon>
        <taxon>Neisseriales</taxon>
        <taxon>Chromobacteriaceae</taxon>
        <taxon>Aquitalea</taxon>
    </lineage>
</organism>
<evidence type="ECO:0000313" key="3">
    <source>
        <dbReference type="Proteomes" id="UP000248395"/>
    </source>
</evidence>
<accession>A0A318J5C2</accession>
<feature type="domain" description="HDOD" evidence="1">
    <location>
        <begin position="196"/>
        <end position="390"/>
    </location>
</feature>
<dbReference type="Gene3D" id="1.10.3210.10">
    <property type="entry name" value="Hypothetical protein af1432"/>
    <property type="match status" value="1"/>
</dbReference>
<keyword evidence="3" id="KW-1185">Reference proteome</keyword>
<dbReference type="Pfam" id="PF08668">
    <property type="entry name" value="HDOD"/>
    <property type="match status" value="1"/>
</dbReference>
<dbReference type="PANTHER" id="PTHR33525:SF4">
    <property type="entry name" value="CYCLIC DI-GMP PHOSPHODIESTERASE CDGJ"/>
    <property type="match status" value="1"/>
</dbReference>
<dbReference type="Proteomes" id="UP000248395">
    <property type="component" value="Unassembled WGS sequence"/>
</dbReference>
<evidence type="ECO:0000313" key="2">
    <source>
        <dbReference type="EMBL" id="PXX42340.1"/>
    </source>
</evidence>
<sequence length="673" mass="76465">MQNRLRHSLLAWPEQEVSLKEGNFACYVRGNSKLLAELEPDQLNDREKTGIACDIIEALLHLQLSQQALPHFSLEHILINEQLQIQLLGQHASLHQDETQQKRNTCQTGQILHWLYSGQTAAGQPLQTLRPDLDTELAKACQVLLDEEQHNKDRVRSVLAQLQDWLLRQQHSSLNGGQQDNTLKQLLERMRHSRDFPALSQAISAINHIGNADRERLQVLADIILKDPSLTSKLLKVVNSANFNHFGGTVSTISRAIVILGFNTIRNLALTLLLFEHMNNHDHARDVYDITIKALFCGLLARQLAFHFGSRDAEEMLICGMFQQLGELLCAFYFHEEHLRIQQRCQQGGDPEQVAREILGTSRSTLAAETTRRWNFPEHFTQSLLPLPSGPVRQPHGSNERLRMFGNLANELTQALSGPDHALLGNVQGILIRYERALTCDFDILQSIISRTQHDFTDYLQSWKGEHASSKQTQTLRSISLTHRPHADPVETNTMPQHTLSTEVVDKLSNGIQDVTSALVGTQQLQDVLRMILEIMHDSVGFDHVMLCTRDPKQNIILGRFGIGDKINILIKHFRINPEQLDNTFSIALERNVDVFIDDAQAPAIANHIPRWYQQLNLAQTFIIFPLVLEKRKIGFLYGDKKQAHSLPLRPDELNLLKTLRNQALLAIRQKQS</sequence>
<dbReference type="AlphaFoldDB" id="A0A318J5C2"/>
<dbReference type="SUPFAM" id="SSF109604">
    <property type="entry name" value="HD-domain/PDEase-like"/>
    <property type="match status" value="1"/>
</dbReference>
<gene>
    <name evidence="2" type="ORF">DFR38_11953</name>
</gene>
<proteinExistence type="predicted"/>
<dbReference type="SUPFAM" id="SSF55781">
    <property type="entry name" value="GAF domain-like"/>
    <property type="match status" value="1"/>
</dbReference>